<dbReference type="SUPFAM" id="SSF51658">
    <property type="entry name" value="Xylose isomerase-like"/>
    <property type="match status" value="1"/>
</dbReference>
<dbReference type="InterPro" id="IPR013022">
    <property type="entry name" value="Xyl_isomerase-like_TIM-brl"/>
</dbReference>
<dbReference type="Pfam" id="PF01261">
    <property type="entry name" value="AP_endonuc_2"/>
    <property type="match status" value="1"/>
</dbReference>
<dbReference type="STRING" id="1797291.A2V47_02200"/>
<evidence type="ECO:0000313" key="2">
    <source>
        <dbReference type="EMBL" id="OGD15088.1"/>
    </source>
</evidence>
<dbReference type="AlphaFoldDB" id="A0A1F5A9S0"/>
<comment type="caution">
    <text evidence="2">The sequence shown here is derived from an EMBL/GenBank/DDBJ whole genome shotgun (WGS) entry which is preliminary data.</text>
</comment>
<gene>
    <name evidence="2" type="ORF">A2V47_02200</name>
</gene>
<dbReference type="InterPro" id="IPR050312">
    <property type="entry name" value="IolE/XylAMocC-like"/>
</dbReference>
<proteinExistence type="predicted"/>
<evidence type="ECO:0000259" key="1">
    <source>
        <dbReference type="Pfam" id="PF01261"/>
    </source>
</evidence>
<dbReference type="EMBL" id="MEYH01000068">
    <property type="protein sequence ID" value="OGD15088.1"/>
    <property type="molecule type" value="Genomic_DNA"/>
</dbReference>
<feature type="domain" description="Xylose isomerase-like TIM barrel" evidence="1">
    <location>
        <begin position="20"/>
        <end position="274"/>
    </location>
</feature>
<name>A0A1F5A9S0_9BACT</name>
<dbReference type="InterPro" id="IPR036237">
    <property type="entry name" value="Xyl_isomerase-like_sf"/>
</dbReference>
<dbReference type="Gene3D" id="3.20.20.150">
    <property type="entry name" value="Divalent-metal-dependent TIM barrel enzymes"/>
    <property type="match status" value="1"/>
</dbReference>
<dbReference type="Proteomes" id="UP000177701">
    <property type="component" value="Unassembled WGS sequence"/>
</dbReference>
<protein>
    <recommendedName>
        <fullName evidence="1">Xylose isomerase-like TIM barrel domain-containing protein</fullName>
    </recommendedName>
</protein>
<accession>A0A1F5A9S0</accession>
<dbReference type="PANTHER" id="PTHR12110:SF41">
    <property type="entry name" value="INOSOSE DEHYDRATASE"/>
    <property type="match status" value="1"/>
</dbReference>
<evidence type="ECO:0000313" key="3">
    <source>
        <dbReference type="Proteomes" id="UP000177701"/>
    </source>
</evidence>
<reference evidence="2 3" key="1">
    <citation type="journal article" date="2016" name="Nat. Commun.">
        <title>Thousands of microbial genomes shed light on interconnected biogeochemical processes in an aquifer system.</title>
        <authorList>
            <person name="Anantharaman K."/>
            <person name="Brown C.T."/>
            <person name="Hug L.A."/>
            <person name="Sharon I."/>
            <person name="Castelle C.J."/>
            <person name="Probst A.J."/>
            <person name="Thomas B.C."/>
            <person name="Singh A."/>
            <person name="Wilkins M.J."/>
            <person name="Karaoz U."/>
            <person name="Brodie E.L."/>
            <person name="Williams K.H."/>
            <person name="Hubbard S.S."/>
            <person name="Banfield J.F."/>
        </authorList>
    </citation>
    <scope>NUCLEOTIDE SEQUENCE [LARGE SCALE GENOMIC DNA]</scope>
</reference>
<dbReference type="PANTHER" id="PTHR12110">
    <property type="entry name" value="HYDROXYPYRUVATE ISOMERASE"/>
    <property type="match status" value="1"/>
</dbReference>
<organism evidence="2 3">
    <name type="scientific">Candidatus Sediminicultor quintus</name>
    <dbReference type="NCBI Taxonomy" id="1797291"/>
    <lineage>
        <taxon>Bacteria</taxon>
        <taxon>Pseudomonadati</taxon>
        <taxon>Atribacterota</taxon>
        <taxon>Candidatus Phoenicimicrobiia</taxon>
        <taxon>Candidatus Pheonicimicrobiales</taxon>
        <taxon>Candidatus Phoenicimicrobiaceae</taxon>
        <taxon>Candidatus Sediminicultor</taxon>
    </lineage>
</organism>
<sequence length="278" mass="30944">MKIGCNTVSFRKYPLEKALATIAEAGYKYVEVEGNLIWCSHVDPFKDDPIKFMDLIKSYGFEGVSSIGVHREMISDPNAVPDVKQALTWAKAAGVPLVNTDEGNLPDGMSEKEGLDIIKSRLEEMLERAEAEKIYLGLETHGYFSLTPGGMEKLLSLVPSKWLKVNYDMANVHRGDYVGTNREGYAWKLNSSKKGDEVATLKSIVDYVGHVHAKDVIGRKAVTLGKGEVNVKECVKILKQNGYQGVLSFETEGEDSFEENKKMIKESIGYLKKLITEI</sequence>